<keyword evidence="1" id="KW-0732">Signal</keyword>
<protein>
    <submittedName>
        <fullName evidence="2">Uncharacterized protein</fullName>
    </submittedName>
</protein>
<comment type="caution">
    <text evidence="2">The sequence shown here is derived from an EMBL/GenBank/DDBJ whole genome shotgun (WGS) entry which is preliminary data.</text>
</comment>
<dbReference type="RefSeq" id="WP_270022993.1">
    <property type="nucleotide sequence ID" value="NZ_JAPDDP010000001.1"/>
</dbReference>
<accession>A0A9X3N2X4</accession>
<evidence type="ECO:0000313" key="3">
    <source>
        <dbReference type="Proteomes" id="UP001147653"/>
    </source>
</evidence>
<evidence type="ECO:0000313" key="2">
    <source>
        <dbReference type="EMBL" id="MDA0178738.1"/>
    </source>
</evidence>
<name>A0A9X3N2X4_9ACTN</name>
<gene>
    <name evidence="2" type="ORF">OJ997_00400</name>
</gene>
<keyword evidence="3" id="KW-1185">Reference proteome</keyword>
<feature type="signal peptide" evidence="1">
    <location>
        <begin position="1"/>
        <end position="24"/>
    </location>
</feature>
<dbReference type="EMBL" id="JAPDDP010000001">
    <property type="protein sequence ID" value="MDA0178738.1"/>
    <property type="molecule type" value="Genomic_DNA"/>
</dbReference>
<dbReference type="Proteomes" id="UP001147653">
    <property type="component" value="Unassembled WGS sequence"/>
</dbReference>
<reference evidence="2" key="1">
    <citation type="submission" date="2022-10" db="EMBL/GenBank/DDBJ databases">
        <title>The WGS of Solirubrobacter phytolaccae KCTC 29190.</title>
        <authorList>
            <person name="Jiang Z."/>
        </authorList>
    </citation>
    <scope>NUCLEOTIDE SEQUENCE</scope>
    <source>
        <strain evidence="2">KCTC 29190</strain>
    </source>
</reference>
<sequence>MTRRVLAFALAVLTVLVVAPAARADREFTTRFAADQYGDMALIGNGLMTCPAADADCAAAQSGTATTRARDNDFNMTYVDVDGDGSTFDSSTSTLTMPAGATVLFAGLYWSGDTSANATIPSGATSTPTPAAAPNAAFASVALFKTPGASSYASQTADAFDTWNGGTARYSAFKNVTAQVKAAGNGVYTVANVQAGTGADRYAAWSLVVIYKGGSVERNLRVADGLKTVSSTSGTVSFPVNGLKVPSGSPAARLGIVAWEGDATRTGDTATFAGSALSNGLNPAGDVFNSSNTRSGVAFTAKNPNNPNQLGSDIDVFNVSGALATNASTGTLSFTSTGDVYAPAAVVTAIDRAPDAPSNEVAPTVSGTTTDGQTLTVADGTWNGTPDLAYTYQWQRNVSGTWTDIAGATAKTYTLASADAGTTVRAAVKATNDLGNTTTNTAATATIAAVAPVNTVDPALSGTTKVGQTLTTSNGTWSGTTPTFTYQWQRCDAAGSGCADIAGATAQTYTLVAADAGVTVKAKVTATNAAGNAADVTAASSVVTMAPVNTVVPAVTGTPVAGNTLTASTGTWTATPTATYTYQWQRLVGSTWTDISGATAASYVVARADQDAKLRVQVKATNAAGNATAASAQTATATAAPLNTTVPAITGTERDGETLTVGDGAWSGTSPLTYAYQWQRCVSGTCTDISGATAKTYALTAADAGKTLKARVTATNSAGSAPVTTAATGTIAATAPVNTVAPAVTGTKRVGQTLTTSTGTWTGTAPLTYTYAWQRNVDGVWTTIAGATSSTYTLAAADTGNTVRARVTATNTAGNATADTTPTAAIDAAPVNTVAPTATGLVREGATLTATDGTWTGSPAPTFTYAWQRNVSGTWTTIAGATAKTYTLTATDVGKTVRPVVTATNSVGAASANGTATATITVSPPVNAVKPTVSGTAAVGSTLTVASNGTWTGTATITYATQWERCDGATCALVGTGPSYKLVAADGGKTVRARVLASNGVGTASEVGEPTALVASAPVNTVAPVVSGVFTAGRTVTTNNGEWSGTPDPVLAYQWQRCNTAGTTCTDIPGATAQSYTLTASDVGYALKARVTASNGVGSAGVEEAASAPVVAPAKATGPQLVTAPVVTGDPAPGERLTATKGEWQTTGDATYRYQWQRCDAAGVCTDIPGATGDTYDVTDADSGFTVRATVVVTDSAGTGTAVAGTGTAVSDLGSLAGSLVAPTACTTLSSTAIARSSVVPGAGKFKLALKASSKQVSKAAPATLAVVGPTRKLKAIAITVDGKRVRGKVTAAQLVAGRNHTIVAKLTPKTGRTRSVKLVIATAKCAPILTATQKRGARSRTLLLRVDSRWAVGGVSFKLTPALAKAIKRGGGLQITGRTVKHATYKLGKNATLSGAGKPTVKLAGRTAVVTGPPKGTGIVTLTIPVKTTARGRFNATATLSGGKAAALKTSLGAKKRR</sequence>
<proteinExistence type="predicted"/>
<feature type="chain" id="PRO_5040952088" evidence="1">
    <location>
        <begin position="25"/>
        <end position="1459"/>
    </location>
</feature>
<organism evidence="2 3">
    <name type="scientific">Solirubrobacter phytolaccae</name>
    <dbReference type="NCBI Taxonomy" id="1404360"/>
    <lineage>
        <taxon>Bacteria</taxon>
        <taxon>Bacillati</taxon>
        <taxon>Actinomycetota</taxon>
        <taxon>Thermoleophilia</taxon>
        <taxon>Solirubrobacterales</taxon>
        <taxon>Solirubrobacteraceae</taxon>
        <taxon>Solirubrobacter</taxon>
    </lineage>
</organism>
<dbReference type="Gene3D" id="2.60.40.2700">
    <property type="match status" value="9"/>
</dbReference>
<evidence type="ECO:0000256" key="1">
    <source>
        <dbReference type="SAM" id="SignalP"/>
    </source>
</evidence>